<dbReference type="AlphaFoldDB" id="A0A080ZA17"/>
<comment type="caution">
    <text evidence="2">The sequence shown here is derived from an EMBL/GenBank/DDBJ whole genome shotgun (WGS) entry which is preliminary data.</text>
</comment>
<evidence type="ECO:0000313" key="2">
    <source>
        <dbReference type="EMBL" id="ETO63478.1"/>
    </source>
</evidence>
<sequence length="170" mass="18582">MAKQVKKSERDHVAEEELSGGQAREQALAQLQENEEVDDYESLRSRGGRCMRQNPSADSDQYGDLSPGDPRQRENVSISPRRVARSLSMDAGKADTPIDNAAVSTVPASRVADKNALNSNEEDDNNSEGWYTESVGDNTEEGTVIDEADDGVESDWPGDDSDGEYETNLL</sequence>
<evidence type="ECO:0000313" key="3">
    <source>
        <dbReference type="Proteomes" id="UP000028582"/>
    </source>
</evidence>
<dbReference type="Proteomes" id="UP000028582">
    <property type="component" value="Unassembled WGS sequence"/>
</dbReference>
<evidence type="ECO:0000256" key="1">
    <source>
        <dbReference type="SAM" id="MobiDB-lite"/>
    </source>
</evidence>
<organism evidence="2 3">
    <name type="scientific">Phytophthora nicotianae P1976</name>
    <dbReference type="NCBI Taxonomy" id="1317066"/>
    <lineage>
        <taxon>Eukaryota</taxon>
        <taxon>Sar</taxon>
        <taxon>Stramenopiles</taxon>
        <taxon>Oomycota</taxon>
        <taxon>Peronosporomycetes</taxon>
        <taxon>Peronosporales</taxon>
        <taxon>Peronosporaceae</taxon>
        <taxon>Phytophthora</taxon>
    </lineage>
</organism>
<accession>A0A080ZA17</accession>
<feature type="region of interest" description="Disordered" evidence="1">
    <location>
        <begin position="1"/>
        <end position="170"/>
    </location>
</feature>
<feature type="compositionally biased region" description="Basic and acidic residues" evidence="1">
    <location>
        <begin position="1"/>
        <end position="15"/>
    </location>
</feature>
<protein>
    <submittedName>
        <fullName evidence="2">Uncharacterized protein</fullName>
    </submittedName>
</protein>
<gene>
    <name evidence="2" type="ORF">F444_18830</name>
</gene>
<feature type="compositionally biased region" description="Acidic residues" evidence="1">
    <location>
        <begin position="138"/>
        <end position="170"/>
    </location>
</feature>
<name>A0A080ZA17_PHYNI</name>
<proteinExistence type="predicted"/>
<reference evidence="2 3" key="1">
    <citation type="submission" date="2013-11" db="EMBL/GenBank/DDBJ databases">
        <title>The Genome Sequence of Phytophthora parasitica P1976.</title>
        <authorList>
            <consortium name="The Broad Institute Genomics Platform"/>
            <person name="Russ C."/>
            <person name="Tyler B."/>
            <person name="Panabieres F."/>
            <person name="Shan W."/>
            <person name="Tripathy S."/>
            <person name="Grunwald N."/>
            <person name="Machado M."/>
            <person name="Johnson C.S."/>
            <person name="Walker B."/>
            <person name="Young S."/>
            <person name="Zeng Q."/>
            <person name="Gargeya S."/>
            <person name="Fitzgerald M."/>
            <person name="Haas B."/>
            <person name="Abouelleil A."/>
            <person name="Allen A.W."/>
            <person name="Alvarado L."/>
            <person name="Arachchi H.M."/>
            <person name="Berlin A.M."/>
            <person name="Chapman S.B."/>
            <person name="Gainer-Dewar J."/>
            <person name="Goldberg J."/>
            <person name="Griggs A."/>
            <person name="Gujja S."/>
            <person name="Hansen M."/>
            <person name="Howarth C."/>
            <person name="Imamovic A."/>
            <person name="Ireland A."/>
            <person name="Larimer J."/>
            <person name="McCowan C."/>
            <person name="Murphy C."/>
            <person name="Pearson M."/>
            <person name="Poon T.W."/>
            <person name="Priest M."/>
            <person name="Roberts A."/>
            <person name="Saif S."/>
            <person name="Shea T."/>
            <person name="Sisk P."/>
            <person name="Sykes S."/>
            <person name="Wortman J."/>
            <person name="Nusbaum C."/>
            <person name="Birren B."/>
        </authorList>
    </citation>
    <scope>NUCLEOTIDE SEQUENCE [LARGE SCALE GENOMIC DNA]</scope>
    <source>
        <strain evidence="2 3">P1976</strain>
    </source>
</reference>
<feature type="compositionally biased region" description="Low complexity" evidence="1">
    <location>
        <begin position="22"/>
        <end position="32"/>
    </location>
</feature>
<dbReference type="EMBL" id="ANJA01003483">
    <property type="protein sequence ID" value="ETO63478.1"/>
    <property type="molecule type" value="Genomic_DNA"/>
</dbReference>